<sequence length="320" mass="35253">MATRFSAETGLRVGLTFRRVSGRWARREIFVVGRSLTSYMMPPIGRQRCQEAIGIWDEVGEAPCTLPADLTRARHAHGGVRRRAVAGPLHRSLAIFNDLLPSHARLRTLGDSAPQTESVADLGMKAIQERFQSLAAFRAGDPWRRALRSRGSLSSFGRMQVICPIARHSAWNGEHMHVHVALVDMRDRGCDLAPFFGKVPLNECNGLLEVLIDKGLRCRVRFVGRGRHGRADHAADKHPLVASGCPASGVTRLWHFSAKPALDLAWPTAAQDDWRSRAGDTSVPFWGQVVDMLPILAVTLDLCHEIGHRGTACARFLGAV</sequence>
<protein>
    <recommendedName>
        <fullName evidence="3">Transposase</fullName>
    </recommendedName>
</protein>
<organism evidence="1 2">
    <name type="scientific">Rhodovibrio sodomensis</name>
    <dbReference type="NCBI Taxonomy" id="1088"/>
    <lineage>
        <taxon>Bacteria</taxon>
        <taxon>Pseudomonadati</taxon>
        <taxon>Pseudomonadota</taxon>
        <taxon>Alphaproteobacteria</taxon>
        <taxon>Rhodospirillales</taxon>
        <taxon>Rhodovibrionaceae</taxon>
        <taxon>Rhodovibrio</taxon>
    </lineage>
</organism>
<keyword evidence="2" id="KW-1185">Reference proteome</keyword>
<dbReference type="EMBL" id="NRRL01000044">
    <property type="protein sequence ID" value="MBK1669292.1"/>
    <property type="molecule type" value="Genomic_DNA"/>
</dbReference>
<comment type="caution">
    <text evidence="1">The sequence shown here is derived from an EMBL/GenBank/DDBJ whole genome shotgun (WGS) entry which is preliminary data.</text>
</comment>
<dbReference type="Proteomes" id="UP001296873">
    <property type="component" value="Unassembled WGS sequence"/>
</dbReference>
<gene>
    <name evidence="1" type="ORF">CKO28_14740</name>
</gene>
<proteinExistence type="predicted"/>
<evidence type="ECO:0000313" key="2">
    <source>
        <dbReference type="Proteomes" id="UP001296873"/>
    </source>
</evidence>
<reference evidence="1 2" key="1">
    <citation type="journal article" date="2020" name="Microorganisms">
        <title>Osmotic Adaptation and Compatible Solute Biosynthesis of Phototrophic Bacteria as Revealed from Genome Analyses.</title>
        <authorList>
            <person name="Imhoff J.F."/>
            <person name="Rahn T."/>
            <person name="Kunzel S."/>
            <person name="Keller A."/>
            <person name="Neulinger S.C."/>
        </authorList>
    </citation>
    <scope>NUCLEOTIDE SEQUENCE [LARGE SCALE GENOMIC DNA]</scope>
    <source>
        <strain evidence="1 2">DSM 9895</strain>
    </source>
</reference>
<evidence type="ECO:0000313" key="1">
    <source>
        <dbReference type="EMBL" id="MBK1669292.1"/>
    </source>
</evidence>
<name>A0ABS1DH86_9PROT</name>
<evidence type="ECO:0008006" key="3">
    <source>
        <dbReference type="Google" id="ProtNLM"/>
    </source>
</evidence>
<accession>A0ABS1DH86</accession>